<dbReference type="EMBL" id="MU155131">
    <property type="protein sequence ID" value="KAF9486093.1"/>
    <property type="molecule type" value="Genomic_DNA"/>
</dbReference>
<feature type="region of interest" description="Disordered" evidence="1">
    <location>
        <begin position="68"/>
        <end position="104"/>
    </location>
</feature>
<protein>
    <submittedName>
        <fullName evidence="2">Uncharacterized protein</fullName>
    </submittedName>
</protein>
<organism evidence="2 3">
    <name type="scientific">Pholiota conissans</name>
    <dbReference type="NCBI Taxonomy" id="109636"/>
    <lineage>
        <taxon>Eukaryota</taxon>
        <taxon>Fungi</taxon>
        <taxon>Dikarya</taxon>
        <taxon>Basidiomycota</taxon>
        <taxon>Agaricomycotina</taxon>
        <taxon>Agaricomycetes</taxon>
        <taxon>Agaricomycetidae</taxon>
        <taxon>Agaricales</taxon>
        <taxon>Agaricineae</taxon>
        <taxon>Strophariaceae</taxon>
        <taxon>Pholiota</taxon>
    </lineage>
</organism>
<evidence type="ECO:0000313" key="2">
    <source>
        <dbReference type="EMBL" id="KAF9486093.1"/>
    </source>
</evidence>
<gene>
    <name evidence="2" type="ORF">BDN70DRAFT_235639</name>
</gene>
<proteinExistence type="predicted"/>
<dbReference type="AlphaFoldDB" id="A0A9P5ZDK7"/>
<keyword evidence="3" id="KW-1185">Reference proteome</keyword>
<dbReference type="Proteomes" id="UP000807469">
    <property type="component" value="Unassembled WGS sequence"/>
</dbReference>
<accession>A0A9P5ZDK7</accession>
<evidence type="ECO:0000313" key="3">
    <source>
        <dbReference type="Proteomes" id="UP000807469"/>
    </source>
</evidence>
<evidence type="ECO:0000256" key="1">
    <source>
        <dbReference type="SAM" id="MobiDB-lite"/>
    </source>
</evidence>
<dbReference type="OrthoDB" id="3111727at2759"/>
<comment type="caution">
    <text evidence="2">The sequence shown here is derived from an EMBL/GenBank/DDBJ whole genome shotgun (WGS) entry which is preliminary data.</text>
</comment>
<name>A0A9P5ZDK7_9AGAR</name>
<sequence>MNLKIGLQELRQAFPKQWLAGEYPSHSMTPTLSTICSCVETNVSKTIPVPATASNKPAPLVNPLDALFGPPSAPSTRRDALTADKASVPPRASPLKTATKDGAPEKVKEITASASAKNLCYIAYLETHERISSAAFNDYYKNLPKDEIKAWNSKSKLAKLKAA</sequence>
<reference evidence="2" key="1">
    <citation type="submission" date="2020-11" db="EMBL/GenBank/DDBJ databases">
        <authorList>
            <consortium name="DOE Joint Genome Institute"/>
            <person name="Ahrendt S."/>
            <person name="Riley R."/>
            <person name="Andreopoulos W."/>
            <person name="Labutti K."/>
            <person name="Pangilinan J."/>
            <person name="Ruiz-Duenas F.J."/>
            <person name="Barrasa J.M."/>
            <person name="Sanchez-Garcia M."/>
            <person name="Camarero S."/>
            <person name="Miyauchi S."/>
            <person name="Serrano A."/>
            <person name="Linde D."/>
            <person name="Babiker R."/>
            <person name="Drula E."/>
            <person name="Ayuso-Fernandez I."/>
            <person name="Pacheco R."/>
            <person name="Padilla G."/>
            <person name="Ferreira P."/>
            <person name="Barriuso J."/>
            <person name="Kellner H."/>
            <person name="Castanera R."/>
            <person name="Alfaro M."/>
            <person name="Ramirez L."/>
            <person name="Pisabarro A.G."/>
            <person name="Kuo A."/>
            <person name="Tritt A."/>
            <person name="Lipzen A."/>
            <person name="He G."/>
            <person name="Yan M."/>
            <person name="Ng V."/>
            <person name="Cullen D."/>
            <person name="Martin F."/>
            <person name="Rosso M.-N."/>
            <person name="Henrissat B."/>
            <person name="Hibbett D."/>
            <person name="Martinez A.T."/>
            <person name="Grigoriev I.V."/>
        </authorList>
    </citation>
    <scope>NUCLEOTIDE SEQUENCE</scope>
    <source>
        <strain evidence="2">CIRM-BRFM 674</strain>
    </source>
</reference>